<dbReference type="AlphaFoldDB" id="A0A5C6AME0"/>
<dbReference type="GO" id="GO:0046872">
    <property type="term" value="F:metal ion binding"/>
    <property type="evidence" value="ECO:0007669"/>
    <property type="project" value="UniProtKB-KW"/>
</dbReference>
<keyword evidence="7" id="KW-0378">Hydrolase</keyword>
<comment type="caution">
    <text evidence="14">The sequence shown here is derived from an EMBL/GenBank/DDBJ whole genome shotgun (WGS) entry which is preliminary data.</text>
</comment>
<feature type="transmembrane region" description="Helical" evidence="12">
    <location>
        <begin position="119"/>
        <end position="143"/>
    </location>
</feature>
<evidence type="ECO:0000256" key="12">
    <source>
        <dbReference type="SAM" id="Phobius"/>
    </source>
</evidence>
<dbReference type="GO" id="GO:0016020">
    <property type="term" value="C:membrane"/>
    <property type="evidence" value="ECO:0007669"/>
    <property type="project" value="UniProtKB-SubCell"/>
</dbReference>
<proteinExistence type="inferred from homology"/>
<name>A0A5C6AME0_9BACT</name>
<feature type="transmembrane region" description="Helical" evidence="12">
    <location>
        <begin position="78"/>
        <end position="99"/>
    </location>
</feature>
<keyword evidence="5 12" id="KW-0812">Transmembrane</keyword>
<keyword evidence="10" id="KW-0482">Metalloprotease</keyword>
<dbReference type="PANTHER" id="PTHR39188">
    <property type="entry name" value="MEMBRANE-ASSOCIATED ZINC METALLOPROTEASE M50B"/>
    <property type="match status" value="1"/>
</dbReference>
<evidence type="ECO:0000256" key="9">
    <source>
        <dbReference type="ARBA" id="ARBA00022989"/>
    </source>
</evidence>
<feature type="transmembrane region" description="Helical" evidence="12">
    <location>
        <begin position="20"/>
        <end position="40"/>
    </location>
</feature>
<evidence type="ECO:0000256" key="8">
    <source>
        <dbReference type="ARBA" id="ARBA00022833"/>
    </source>
</evidence>
<keyword evidence="9 12" id="KW-1133">Transmembrane helix</keyword>
<evidence type="ECO:0000256" key="4">
    <source>
        <dbReference type="ARBA" id="ARBA00022670"/>
    </source>
</evidence>
<feature type="transmembrane region" description="Helical" evidence="12">
    <location>
        <begin position="172"/>
        <end position="196"/>
    </location>
</feature>
<evidence type="ECO:0000259" key="13">
    <source>
        <dbReference type="Pfam" id="PF02163"/>
    </source>
</evidence>
<comment type="subcellular location">
    <subcellularLocation>
        <location evidence="2">Membrane</location>
        <topology evidence="2">Multi-pass membrane protein</topology>
    </subcellularLocation>
</comment>
<reference evidence="14 15" key="1">
    <citation type="submission" date="2019-02" db="EMBL/GenBank/DDBJ databases">
        <title>Deep-cultivation of Planctomycetes and their phenomic and genomic characterization uncovers novel biology.</title>
        <authorList>
            <person name="Wiegand S."/>
            <person name="Jogler M."/>
            <person name="Boedeker C."/>
            <person name="Pinto D."/>
            <person name="Vollmers J."/>
            <person name="Rivas-Marin E."/>
            <person name="Kohn T."/>
            <person name="Peeters S.H."/>
            <person name="Heuer A."/>
            <person name="Rast P."/>
            <person name="Oberbeckmann S."/>
            <person name="Bunk B."/>
            <person name="Jeske O."/>
            <person name="Meyerdierks A."/>
            <person name="Storesund J.E."/>
            <person name="Kallscheuer N."/>
            <person name="Luecker S."/>
            <person name="Lage O.M."/>
            <person name="Pohl T."/>
            <person name="Merkel B.J."/>
            <person name="Hornburger P."/>
            <person name="Mueller R.-W."/>
            <person name="Bruemmer F."/>
            <person name="Labrenz M."/>
            <person name="Spormann A.M."/>
            <person name="Op Den Camp H."/>
            <person name="Overmann J."/>
            <person name="Amann R."/>
            <person name="Jetten M.S.M."/>
            <person name="Mascher T."/>
            <person name="Medema M.H."/>
            <person name="Devos D.P."/>
            <person name="Kaster A.-K."/>
            <person name="Ovreas L."/>
            <person name="Rohde M."/>
            <person name="Galperin M.Y."/>
            <person name="Jogler C."/>
        </authorList>
    </citation>
    <scope>NUCLEOTIDE SEQUENCE [LARGE SCALE GENOMIC DNA]</scope>
    <source>
        <strain evidence="14 15">Pla52n</strain>
    </source>
</reference>
<dbReference type="EMBL" id="SJPN01000005">
    <property type="protein sequence ID" value="TWU01185.1"/>
    <property type="molecule type" value="Genomic_DNA"/>
</dbReference>
<feature type="transmembrane region" description="Helical" evidence="12">
    <location>
        <begin position="208"/>
        <end position="233"/>
    </location>
</feature>
<evidence type="ECO:0000256" key="11">
    <source>
        <dbReference type="ARBA" id="ARBA00023136"/>
    </source>
</evidence>
<keyword evidence="6" id="KW-0479">Metal-binding</keyword>
<evidence type="ECO:0000256" key="2">
    <source>
        <dbReference type="ARBA" id="ARBA00004141"/>
    </source>
</evidence>
<protein>
    <submittedName>
        <fullName evidence="14">Peptidase family M50</fullName>
    </submittedName>
</protein>
<dbReference type="GO" id="GO:0006508">
    <property type="term" value="P:proteolysis"/>
    <property type="evidence" value="ECO:0007669"/>
    <property type="project" value="UniProtKB-KW"/>
</dbReference>
<keyword evidence="8" id="KW-0862">Zinc</keyword>
<evidence type="ECO:0000256" key="1">
    <source>
        <dbReference type="ARBA" id="ARBA00001947"/>
    </source>
</evidence>
<dbReference type="PANTHER" id="PTHR39188:SF3">
    <property type="entry name" value="STAGE IV SPORULATION PROTEIN FB"/>
    <property type="match status" value="1"/>
</dbReference>
<feature type="transmembrane region" description="Helical" evidence="12">
    <location>
        <begin position="239"/>
        <end position="257"/>
    </location>
</feature>
<comment type="similarity">
    <text evidence="3">Belongs to the peptidase M50B family.</text>
</comment>
<keyword evidence="11 12" id="KW-0472">Membrane</keyword>
<evidence type="ECO:0000256" key="6">
    <source>
        <dbReference type="ARBA" id="ARBA00022723"/>
    </source>
</evidence>
<evidence type="ECO:0000256" key="7">
    <source>
        <dbReference type="ARBA" id="ARBA00022801"/>
    </source>
</evidence>
<evidence type="ECO:0000313" key="15">
    <source>
        <dbReference type="Proteomes" id="UP000320176"/>
    </source>
</evidence>
<evidence type="ECO:0000256" key="5">
    <source>
        <dbReference type="ARBA" id="ARBA00022692"/>
    </source>
</evidence>
<feature type="transmembrane region" description="Helical" evidence="12">
    <location>
        <begin position="52"/>
        <end position="72"/>
    </location>
</feature>
<dbReference type="RefSeq" id="WP_197454830.1">
    <property type="nucleotide sequence ID" value="NZ_CP151726.1"/>
</dbReference>
<evidence type="ECO:0000313" key="14">
    <source>
        <dbReference type="EMBL" id="TWU01185.1"/>
    </source>
</evidence>
<dbReference type="InterPro" id="IPR008915">
    <property type="entry name" value="Peptidase_M50"/>
</dbReference>
<organism evidence="14 15">
    <name type="scientific">Stieleria varia</name>
    <dbReference type="NCBI Taxonomy" id="2528005"/>
    <lineage>
        <taxon>Bacteria</taxon>
        <taxon>Pseudomonadati</taxon>
        <taxon>Planctomycetota</taxon>
        <taxon>Planctomycetia</taxon>
        <taxon>Pirellulales</taxon>
        <taxon>Pirellulaceae</taxon>
        <taxon>Stieleria</taxon>
    </lineage>
</organism>
<dbReference type="GO" id="GO:0008237">
    <property type="term" value="F:metallopeptidase activity"/>
    <property type="evidence" value="ECO:0007669"/>
    <property type="project" value="UniProtKB-KW"/>
</dbReference>
<evidence type="ECO:0000256" key="10">
    <source>
        <dbReference type="ARBA" id="ARBA00023049"/>
    </source>
</evidence>
<keyword evidence="15" id="KW-1185">Reference proteome</keyword>
<evidence type="ECO:0000256" key="3">
    <source>
        <dbReference type="ARBA" id="ARBA00007931"/>
    </source>
</evidence>
<dbReference type="Proteomes" id="UP000320176">
    <property type="component" value="Unassembled WGS sequence"/>
</dbReference>
<keyword evidence="4" id="KW-0645">Protease</keyword>
<sequence>MLLSEPPETEYDLRLSAFGFPLRISWTFWLGAVVFGHNFAQLVDRQFAASSPGVLPLLVLWTICMLISIWIHELGHAVAFRFYGIQSTLVLYHFGGLAIPISSYNPGRSFARLRPGEDLLIALAGPVAQLLSAAAVIGVVKLAGYQVDAFNWMPAGLHRIPWVGEGEPIDSAGLYAIVFFYVFPSVLWALLNLVPVWPLDGGRIMRSIVLMAGGDLAQSLWISVITAGALAVYSFKSGNTMMAIFFAMFAFSSYQLTQQNNWR</sequence>
<feature type="domain" description="Peptidase M50" evidence="13">
    <location>
        <begin position="63"/>
        <end position="216"/>
    </location>
</feature>
<dbReference type="Pfam" id="PF02163">
    <property type="entry name" value="Peptidase_M50"/>
    <property type="match status" value="1"/>
</dbReference>
<gene>
    <name evidence="14" type="ORF">Pla52n_45570</name>
</gene>
<accession>A0A5C6AME0</accession>
<comment type="cofactor">
    <cofactor evidence="1">
        <name>Zn(2+)</name>
        <dbReference type="ChEBI" id="CHEBI:29105"/>
    </cofactor>
</comment>